<accession>A0AAV9BF26</accession>
<feature type="domain" description="F-box" evidence="2">
    <location>
        <begin position="14"/>
        <end position="60"/>
    </location>
</feature>
<dbReference type="EMBL" id="JAUJYN010000003">
    <property type="protein sequence ID" value="KAK1275291.1"/>
    <property type="molecule type" value="Genomic_DNA"/>
</dbReference>
<evidence type="ECO:0000256" key="1">
    <source>
        <dbReference type="ARBA" id="ARBA00022441"/>
    </source>
</evidence>
<dbReference type="SUPFAM" id="SSF81383">
    <property type="entry name" value="F-box domain"/>
    <property type="match status" value="1"/>
</dbReference>
<proteinExistence type="predicted"/>
<keyword evidence="4" id="KW-1185">Reference proteome</keyword>
<evidence type="ECO:0000313" key="3">
    <source>
        <dbReference type="EMBL" id="KAK1275291.1"/>
    </source>
</evidence>
<comment type="caution">
    <text evidence="3">The sequence shown here is derived from an EMBL/GenBank/DDBJ whole genome shotgun (WGS) entry which is preliminary data.</text>
</comment>
<dbReference type="AlphaFoldDB" id="A0AAV9BF26"/>
<sequence>MAETSTSFSSSMSSSPITHIDEDHIYSVLELLPFDSILSFSMTCRRFRSIASSDSLWRSICWRDWGHEESMNGPLLEGVGSWKRLYEKVFRMGSVSCVRLSAREGDGASPRARASHSLNFISDCLVLFGGGCEGGRHLDDTWVAYIGNGVRRALNWKQISSGTPPGRFGQTCTIVSDALVLFGGINDNGIRQNDTWVGQVTRDKNLETKISWRLLEVASITPPPRGAHAECCIGNRFLVIYGGIGLDGLRLNDTWMLDLSNGPRSAEWREIVTLRSPPARSGHSLTWVGGTCIALFGGRGNGYEVLGDVWLLDIGGEHPEWMELLYDSCNTPDMASLPRVGHSSTPIVGGRVLIYGGEDTHRHRKDDFWVLDINASPTIKTRIKTAELKRSPMWKRLKAEGCQPGGRSFHRACIDRSGRRVYVFGGMVDGVLQPAEALGLRFDGELYLLEVLG</sequence>
<dbReference type="Pfam" id="PF24681">
    <property type="entry name" value="Kelch_KLHDC2_KLHL20_DRC7"/>
    <property type="match status" value="1"/>
</dbReference>
<dbReference type="SUPFAM" id="SSF117281">
    <property type="entry name" value="Kelch motif"/>
    <property type="match status" value="1"/>
</dbReference>
<evidence type="ECO:0000313" key="4">
    <source>
        <dbReference type="Proteomes" id="UP001179952"/>
    </source>
</evidence>
<dbReference type="PROSITE" id="PS50181">
    <property type="entry name" value="FBOX"/>
    <property type="match status" value="1"/>
</dbReference>
<gene>
    <name evidence="3" type="ORF">QJS04_geneDACA004093</name>
</gene>
<dbReference type="FunFam" id="2.120.10.80:FF:000105">
    <property type="entry name" value="F-box/kelch-repeat protein At1g51550"/>
    <property type="match status" value="1"/>
</dbReference>
<dbReference type="InterPro" id="IPR036047">
    <property type="entry name" value="F-box-like_dom_sf"/>
</dbReference>
<reference evidence="3" key="1">
    <citation type="journal article" date="2023" name="Nat. Commun.">
        <title>Diploid and tetraploid genomes of Acorus and the evolution of monocots.</title>
        <authorList>
            <person name="Ma L."/>
            <person name="Liu K.W."/>
            <person name="Li Z."/>
            <person name="Hsiao Y.Y."/>
            <person name="Qi Y."/>
            <person name="Fu T."/>
            <person name="Tang G.D."/>
            <person name="Zhang D."/>
            <person name="Sun W.H."/>
            <person name="Liu D.K."/>
            <person name="Li Y."/>
            <person name="Chen G.Z."/>
            <person name="Liu X.D."/>
            <person name="Liao X.Y."/>
            <person name="Jiang Y.T."/>
            <person name="Yu X."/>
            <person name="Hao Y."/>
            <person name="Huang J."/>
            <person name="Zhao X.W."/>
            <person name="Ke S."/>
            <person name="Chen Y.Y."/>
            <person name="Wu W.L."/>
            <person name="Hsu J.L."/>
            <person name="Lin Y.F."/>
            <person name="Huang M.D."/>
            <person name="Li C.Y."/>
            <person name="Huang L."/>
            <person name="Wang Z.W."/>
            <person name="Zhao X."/>
            <person name="Zhong W.Y."/>
            <person name="Peng D.H."/>
            <person name="Ahmad S."/>
            <person name="Lan S."/>
            <person name="Zhang J.S."/>
            <person name="Tsai W.C."/>
            <person name="Van de Peer Y."/>
            <person name="Liu Z.J."/>
        </authorList>
    </citation>
    <scope>NUCLEOTIDE SEQUENCE</scope>
    <source>
        <strain evidence="3">SCP</strain>
    </source>
</reference>
<dbReference type="PANTHER" id="PTHR46175">
    <property type="entry name" value="BACTERIOOPSIN TRANSCRIPTIONAL ACTIVATOR"/>
    <property type="match status" value="1"/>
</dbReference>
<organism evidence="3 4">
    <name type="scientific">Acorus gramineus</name>
    <name type="common">Dwarf sweet flag</name>
    <dbReference type="NCBI Taxonomy" id="55184"/>
    <lineage>
        <taxon>Eukaryota</taxon>
        <taxon>Viridiplantae</taxon>
        <taxon>Streptophyta</taxon>
        <taxon>Embryophyta</taxon>
        <taxon>Tracheophyta</taxon>
        <taxon>Spermatophyta</taxon>
        <taxon>Magnoliopsida</taxon>
        <taxon>Liliopsida</taxon>
        <taxon>Acoraceae</taxon>
        <taxon>Acorus</taxon>
    </lineage>
</organism>
<evidence type="ECO:0000259" key="2">
    <source>
        <dbReference type="PROSITE" id="PS50181"/>
    </source>
</evidence>
<protein>
    <submittedName>
        <fullName evidence="3">F-box/kelch-repeat protein</fullName>
    </submittedName>
</protein>
<dbReference type="Gene3D" id="1.20.1280.50">
    <property type="match status" value="1"/>
</dbReference>
<dbReference type="Pfam" id="PF12937">
    <property type="entry name" value="F-box-like"/>
    <property type="match status" value="1"/>
</dbReference>
<dbReference type="InterPro" id="IPR001810">
    <property type="entry name" value="F-box_dom"/>
</dbReference>
<dbReference type="PANTHER" id="PTHR46175:SF4">
    <property type="entry name" value="BACTERIOOPSIN TRANSCRIPTIONAL ACTIVATOR"/>
    <property type="match status" value="1"/>
</dbReference>
<keyword evidence="1" id="KW-0880">Kelch repeat</keyword>
<name>A0AAV9BF26_ACOGR</name>
<dbReference type="InterPro" id="IPR015915">
    <property type="entry name" value="Kelch-typ_b-propeller"/>
</dbReference>
<dbReference type="Proteomes" id="UP001179952">
    <property type="component" value="Unassembled WGS sequence"/>
</dbReference>
<reference evidence="3" key="2">
    <citation type="submission" date="2023-06" db="EMBL/GenBank/DDBJ databases">
        <authorList>
            <person name="Ma L."/>
            <person name="Liu K.-W."/>
            <person name="Li Z."/>
            <person name="Hsiao Y.-Y."/>
            <person name="Qi Y."/>
            <person name="Fu T."/>
            <person name="Tang G."/>
            <person name="Zhang D."/>
            <person name="Sun W.-H."/>
            <person name="Liu D.-K."/>
            <person name="Li Y."/>
            <person name="Chen G.-Z."/>
            <person name="Liu X.-D."/>
            <person name="Liao X.-Y."/>
            <person name="Jiang Y.-T."/>
            <person name="Yu X."/>
            <person name="Hao Y."/>
            <person name="Huang J."/>
            <person name="Zhao X.-W."/>
            <person name="Ke S."/>
            <person name="Chen Y.-Y."/>
            <person name="Wu W.-L."/>
            <person name="Hsu J.-L."/>
            <person name="Lin Y.-F."/>
            <person name="Huang M.-D."/>
            <person name="Li C.-Y."/>
            <person name="Huang L."/>
            <person name="Wang Z.-W."/>
            <person name="Zhao X."/>
            <person name="Zhong W.-Y."/>
            <person name="Peng D.-H."/>
            <person name="Ahmad S."/>
            <person name="Lan S."/>
            <person name="Zhang J.-S."/>
            <person name="Tsai W.-C."/>
            <person name="Van De Peer Y."/>
            <person name="Liu Z.-J."/>
        </authorList>
    </citation>
    <scope>NUCLEOTIDE SEQUENCE</scope>
    <source>
        <strain evidence="3">SCP</strain>
        <tissue evidence="3">Leaves</tissue>
    </source>
</reference>
<dbReference type="Gene3D" id="2.120.10.80">
    <property type="entry name" value="Kelch-type beta propeller"/>
    <property type="match status" value="2"/>
</dbReference>
<dbReference type="SMART" id="SM00256">
    <property type="entry name" value="FBOX"/>
    <property type="match status" value="1"/>
</dbReference>